<dbReference type="AlphaFoldDB" id="A0AA97P8I1"/>
<organism evidence="1">
    <name type="scientific">Pyricularia oryzae (strain Y34)</name>
    <name type="common">Rice blast fungus</name>
    <name type="synonym">Magnaporthe oryzae</name>
    <dbReference type="NCBI Taxonomy" id="1143189"/>
    <lineage>
        <taxon>Eukaryota</taxon>
        <taxon>Fungi</taxon>
        <taxon>Dikarya</taxon>
        <taxon>Ascomycota</taxon>
        <taxon>Pezizomycotina</taxon>
        <taxon>Sordariomycetes</taxon>
        <taxon>Sordariomycetidae</taxon>
        <taxon>Magnaporthales</taxon>
        <taxon>Pyriculariaceae</taxon>
        <taxon>Pyricularia</taxon>
    </lineage>
</organism>
<sequence>MTARFSSTLRSRPVWISAVDVLYKAPPGTKWMESKMEAQDLVVSSTTTGSTDSEACFRFLLLSPAELDNPATQIRLERFCNLTAHTAIVFLDEAESTAFVDFQIRMIQSKLDVPVVPIKSTAALPGTVTAFHERFSAAQPRISKPQAVRALLPFCTVNPPIREHNFNMLSDIVPSFKVMIEVISTRQGQDELCSYIGQSDASDVIKFWTAEYTA</sequence>
<dbReference type="EMBL" id="JH793722">
    <property type="protein sequence ID" value="ELQ44045.1"/>
    <property type="molecule type" value="Genomic_DNA"/>
</dbReference>
<evidence type="ECO:0000313" key="1">
    <source>
        <dbReference type="EMBL" id="ELQ44045.1"/>
    </source>
</evidence>
<dbReference type="Proteomes" id="UP000011086">
    <property type="component" value="Unassembled WGS sequence"/>
</dbReference>
<proteinExistence type="predicted"/>
<protein>
    <submittedName>
        <fullName evidence="1">Uncharacterized protein</fullName>
    </submittedName>
</protein>
<accession>A0AA97P8I1</accession>
<gene>
    <name evidence="1" type="ORF">OOU_Y34scaffold00106g6</name>
</gene>
<name>A0AA97P8I1_PYRO3</name>
<reference evidence="1" key="1">
    <citation type="journal article" date="2012" name="PLoS Genet.">
        <title>Comparative analysis of the genomes of two field isolates of the rice blast fungus Magnaporthe oryzae.</title>
        <authorList>
            <person name="Xue M."/>
            <person name="Yang J."/>
            <person name="Li Z."/>
            <person name="Hu S."/>
            <person name="Yao N."/>
            <person name="Dean R.A."/>
            <person name="Zhao W."/>
            <person name="Shen M."/>
            <person name="Zhang H."/>
            <person name="Li C."/>
            <person name="Liu L."/>
            <person name="Cao L."/>
            <person name="Xu X."/>
            <person name="Xing Y."/>
            <person name="Hsiang T."/>
            <person name="Zhang Z."/>
            <person name="Xu J.R."/>
            <person name="Peng Y.L."/>
        </authorList>
    </citation>
    <scope>NUCLEOTIDE SEQUENCE</scope>
    <source>
        <strain evidence="1">Y34</strain>
    </source>
</reference>